<dbReference type="Proteomes" id="UP000287394">
    <property type="component" value="Chromosome"/>
</dbReference>
<dbReference type="RefSeq" id="WP_119324464.1">
    <property type="nucleotide sequence ID" value="NZ_AP025739.1"/>
</dbReference>
<dbReference type="Gene3D" id="3.40.50.720">
    <property type="entry name" value="NAD(P)-binding Rossmann-like Domain"/>
    <property type="match status" value="1"/>
</dbReference>
<dbReference type="EMBL" id="AP025739">
    <property type="protein sequence ID" value="BDI29260.1"/>
    <property type="molecule type" value="Genomic_DNA"/>
</dbReference>
<dbReference type="FunFam" id="3.40.50.720:FF:000084">
    <property type="entry name" value="Short-chain dehydrogenase reductase"/>
    <property type="match status" value="1"/>
</dbReference>
<accession>A0A402D4U2</accession>
<dbReference type="GO" id="GO:0016491">
    <property type="term" value="F:oxidoreductase activity"/>
    <property type="evidence" value="ECO:0007669"/>
    <property type="project" value="UniProtKB-KW"/>
</dbReference>
<organism evidence="3 4">
    <name type="scientific">Capsulimonas corticalis</name>
    <dbReference type="NCBI Taxonomy" id="2219043"/>
    <lineage>
        <taxon>Bacteria</taxon>
        <taxon>Bacillati</taxon>
        <taxon>Armatimonadota</taxon>
        <taxon>Armatimonadia</taxon>
        <taxon>Capsulimonadales</taxon>
        <taxon>Capsulimonadaceae</taxon>
        <taxon>Capsulimonas</taxon>
    </lineage>
</organism>
<dbReference type="KEGG" id="ccot:CCAX7_13110"/>
<comment type="similarity">
    <text evidence="1">Belongs to the short-chain dehydrogenases/reductases (SDR) family.</text>
</comment>
<dbReference type="Pfam" id="PF13561">
    <property type="entry name" value="adh_short_C2"/>
    <property type="match status" value="1"/>
</dbReference>
<keyword evidence="2" id="KW-0560">Oxidoreductase</keyword>
<dbReference type="PANTHER" id="PTHR24321">
    <property type="entry name" value="DEHYDROGENASES, SHORT CHAIN"/>
    <property type="match status" value="1"/>
</dbReference>
<dbReference type="PANTHER" id="PTHR24321:SF8">
    <property type="entry name" value="ESTRADIOL 17-BETA-DEHYDROGENASE 8-RELATED"/>
    <property type="match status" value="1"/>
</dbReference>
<evidence type="ECO:0000256" key="1">
    <source>
        <dbReference type="ARBA" id="ARBA00006484"/>
    </source>
</evidence>
<dbReference type="PRINTS" id="PR00080">
    <property type="entry name" value="SDRFAMILY"/>
</dbReference>
<dbReference type="InterPro" id="IPR002347">
    <property type="entry name" value="SDR_fam"/>
</dbReference>
<dbReference type="SUPFAM" id="SSF51735">
    <property type="entry name" value="NAD(P)-binding Rossmann-fold domains"/>
    <property type="match status" value="1"/>
</dbReference>
<reference evidence="3 4" key="1">
    <citation type="journal article" date="2019" name="Int. J. Syst. Evol. Microbiol.">
        <title>Capsulimonas corticalis gen. nov., sp. nov., an aerobic capsulated bacterium, of a novel bacterial order, Capsulimonadales ord. nov., of the class Armatimonadia of the phylum Armatimonadetes.</title>
        <authorList>
            <person name="Li J."/>
            <person name="Kudo C."/>
            <person name="Tonouchi A."/>
        </authorList>
    </citation>
    <scope>NUCLEOTIDE SEQUENCE [LARGE SCALE GENOMIC DNA]</scope>
    <source>
        <strain evidence="3 4">AX-7</strain>
    </source>
</reference>
<protein>
    <submittedName>
        <fullName evidence="3">3-ketoacyl-ACP reductase</fullName>
    </submittedName>
</protein>
<dbReference type="FunCoup" id="A0A402D4U2">
    <property type="interactions" value="226"/>
</dbReference>
<evidence type="ECO:0000313" key="3">
    <source>
        <dbReference type="EMBL" id="BDI29260.1"/>
    </source>
</evidence>
<dbReference type="InterPro" id="IPR036291">
    <property type="entry name" value="NAD(P)-bd_dom_sf"/>
</dbReference>
<gene>
    <name evidence="3" type="primary">fabG_2</name>
    <name evidence="3" type="ORF">CCAX7_13110</name>
</gene>
<evidence type="ECO:0000256" key="2">
    <source>
        <dbReference type="ARBA" id="ARBA00023002"/>
    </source>
</evidence>
<evidence type="ECO:0000313" key="4">
    <source>
        <dbReference type="Proteomes" id="UP000287394"/>
    </source>
</evidence>
<proteinExistence type="inferred from homology"/>
<dbReference type="CDD" id="cd05233">
    <property type="entry name" value="SDR_c"/>
    <property type="match status" value="1"/>
</dbReference>
<dbReference type="OrthoDB" id="9780084at2"/>
<name>A0A402D4U2_9BACT</name>
<sequence>MGMLDGKVAFITGGASGIGKGTALRFAREGASVTIADMQRAEGEEVRAEIEKLGAKALFIEIDVADAQSVEKAVNQTVETFGKLDIVFANAGINGVWAPIEELQPEEWDKTLGINLKGTYLTVHFAVPHLKKNGGGSIIITSSVNGNRTFSNPGASAYSSSKAGQVAFMKMIALELGRHNIRANAVCPGAIETNIDARTEKRDTDRIGIKVEMPEGSPALHEGHGEPIDVADTCLFLASDLSRHVSGVDIYVDGGASLLR</sequence>
<dbReference type="NCBIfam" id="NF004203">
    <property type="entry name" value="PRK05653.2-4"/>
    <property type="match status" value="1"/>
</dbReference>
<dbReference type="NCBIfam" id="NF005559">
    <property type="entry name" value="PRK07231.1"/>
    <property type="match status" value="1"/>
</dbReference>
<keyword evidence="4" id="KW-1185">Reference proteome</keyword>
<dbReference type="PRINTS" id="PR00081">
    <property type="entry name" value="GDHRDH"/>
</dbReference>
<dbReference type="AlphaFoldDB" id="A0A402D4U2"/>